<accession>A0A7W6LHL0</accession>
<dbReference type="NCBIfam" id="TIGR02551">
    <property type="entry name" value="SpaO_YscQ"/>
    <property type="match status" value="1"/>
</dbReference>
<reference evidence="3 4" key="1">
    <citation type="submission" date="2020-08" db="EMBL/GenBank/DDBJ databases">
        <title>Genomic Encyclopedia of Type Strains, Phase IV (KMG-IV): sequencing the most valuable type-strain genomes for metagenomic binning, comparative biology and taxonomic classification.</title>
        <authorList>
            <person name="Goeker M."/>
        </authorList>
    </citation>
    <scope>NUCLEOTIDE SEQUENCE [LARGE SCALE GENOMIC DNA]</scope>
    <source>
        <strain evidence="3 4">DSM 29514</strain>
    </source>
</reference>
<dbReference type="Proteomes" id="UP000519897">
    <property type="component" value="Unassembled WGS sequence"/>
</dbReference>
<evidence type="ECO:0000259" key="2">
    <source>
        <dbReference type="Pfam" id="PF01052"/>
    </source>
</evidence>
<dbReference type="Gene3D" id="2.30.330.10">
    <property type="entry name" value="SpoA-like"/>
    <property type="match status" value="1"/>
</dbReference>
<evidence type="ECO:0000313" key="3">
    <source>
        <dbReference type="EMBL" id="MBB4144381.1"/>
    </source>
</evidence>
<feature type="domain" description="Flagellar motor switch protein FliN-like C-terminal" evidence="2">
    <location>
        <begin position="270"/>
        <end position="338"/>
    </location>
</feature>
<comment type="similarity">
    <text evidence="1">Belongs to the FliN/MopA/SpaO family.</text>
</comment>
<organism evidence="3 4">
    <name type="scientific">Rhizobium rhizoryzae</name>
    <dbReference type="NCBI Taxonomy" id="451876"/>
    <lineage>
        <taxon>Bacteria</taxon>
        <taxon>Pseudomonadati</taxon>
        <taxon>Pseudomonadota</taxon>
        <taxon>Alphaproteobacteria</taxon>
        <taxon>Hyphomicrobiales</taxon>
        <taxon>Rhizobiaceae</taxon>
        <taxon>Rhizobium/Agrobacterium group</taxon>
        <taxon>Rhizobium</taxon>
    </lineage>
</organism>
<dbReference type="PANTHER" id="PTHR30034:SF6">
    <property type="entry name" value="YOP PROTEINS TRANSLOCATION PROTEIN Q"/>
    <property type="match status" value="1"/>
</dbReference>
<protein>
    <submittedName>
        <fullName evidence="3">Type III secretion protein Q</fullName>
    </submittedName>
</protein>
<dbReference type="InterPro" id="IPR036429">
    <property type="entry name" value="SpoA-like_sf"/>
</dbReference>
<dbReference type="InterPro" id="IPR001172">
    <property type="entry name" value="FliN_T3SS_HrcQb"/>
</dbReference>
<dbReference type="PRINTS" id="PR00956">
    <property type="entry name" value="FLGMOTORFLIN"/>
</dbReference>
<dbReference type="AlphaFoldDB" id="A0A7W6LHL0"/>
<keyword evidence="4" id="KW-1185">Reference proteome</keyword>
<dbReference type="GO" id="GO:0071978">
    <property type="term" value="P:bacterial-type flagellum-dependent swarming motility"/>
    <property type="evidence" value="ECO:0007669"/>
    <property type="project" value="TreeGrafter"/>
</dbReference>
<sequence>MQHQQALSLLSYDLGAGPLKRALRRRKAYTLDTGIATYSIRPVARAGQGDVAVKRYLVEIVGGEETTELYLDAQGLDLLIARREPTLEWDEVPSGARALILEFIFEDLVRYLEAVLRTRQSIRLCKIQKQPPLEANAYFEIEVDDIKFDVAGCFSGSILERIWHWSLSLPREKPKYLNLEIAFRRGGAVLTASQIRSLRLGDGIVLSVGGSHDWTAVIGETIKVPVIERQNGFELTAPLTVGTQQSVRQMMDSVADDNLASEEEGAPGNIGDIPIKIAFNAGRLSLPISELENLEPGHVFELERLEESGIEIVAQGVLIGRGKLITVDGLTAVQITTLADP</sequence>
<dbReference type="RefSeq" id="WP_062556488.1">
    <property type="nucleotide sequence ID" value="NZ_CP049249.1"/>
</dbReference>
<comment type="caution">
    <text evidence="3">The sequence shown here is derived from an EMBL/GenBank/DDBJ whole genome shotgun (WGS) entry which is preliminary data.</text>
</comment>
<dbReference type="GO" id="GO:0009425">
    <property type="term" value="C:bacterial-type flagellum basal body"/>
    <property type="evidence" value="ECO:0007669"/>
    <property type="project" value="InterPro"/>
</dbReference>
<dbReference type="GO" id="GO:0003774">
    <property type="term" value="F:cytoskeletal motor activity"/>
    <property type="evidence" value="ECO:0007669"/>
    <property type="project" value="InterPro"/>
</dbReference>
<dbReference type="Pfam" id="PF01052">
    <property type="entry name" value="FliMN_C"/>
    <property type="match status" value="1"/>
</dbReference>
<dbReference type="SUPFAM" id="SSF101801">
    <property type="entry name" value="Surface presentation of antigens (SPOA)"/>
    <property type="match status" value="1"/>
</dbReference>
<dbReference type="InterPro" id="IPR013385">
    <property type="entry name" value="T3SS_SpaO/YscQ/SpaO"/>
</dbReference>
<proteinExistence type="inferred from homology"/>
<evidence type="ECO:0000256" key="1">
    <source>
        <dbReference type="ARBA" id="ARBA00009226"/>
    </source>
</evidence>
<dbReference type="GO" id="GO:0030254">
    <property type="term" value="P:protein secretion by the type III secretion system"/>
    <property type="evidence" value="ECO:0007669"/>
    <property type="project" value="InterPro"/>
</dbReference>
<dbReference type="EMBL" id="JACIEC010000003">
    <property type="protein sequence ID" value="MBB4144381.1"/>
    <property type="molecule type" value="Genomic_DNA"/>
</dbReference>
<dbReference type="PANTHER" id="PTHR30034">
    <property type="entry name" value="FLAGELLAR MOTOR SWITCH PROTEIN FLIM"/>
    <property type="match status" value="1"/>
</dbReference>
<dbReference type="InterPro" id="IPR001543">
    <property type="entry name" value="FliN-like_C"/>
</dbReference>
<evidence type="ECO:0000313" key="4">
    <source>
        <dbReference type="Proteomes" id="UP000519897"/>
    </source>
</evidence>
<gene>
    <name evidence="3" type="ORF">GGQ72_002938</name>
</gene>
<dbReference type="GO" id="GO:0050918">
    <property type="term" value="P:positive chemotaxis"/>
    <property type="evidence" value="ECO:0007669"/>
    <property type="project" value="TreeGrafter"/>
</dbReference>
<name>A0A7W6LHL0_9HYPH</name>